<keyword evidence="6" id="KW-1185">Reference proteome</keyword>
<dbReference type="InterPro" id="IPR016135">
    <property type="entry name" value="UBQ-conjugating_enzyme/RWD"/>
</dbReference>
<dbReference type="SUPFAM" id="SSF50978">
    <property type="entry name" value="WD40 repeat-like"/>
    <property type="match status" value="1"/>
</dbReference>
<comment type="similarity">
    <text evidence="3">Belongs to the WD repeat WDR59 family.</text>
</comment>
<accession>A0A6J2Y3K6</accession>
<dbReference type="CTD" id="79726"/>
<evidence type="ECO:0000256" key="3">
    <source>
        <dbReference type="ARBA" id="ARBA00038452"/>
    </source>
</evidence>
<dbReference type="Gene3D" id="3.10.110.10">
    <property type="entry name" value="Ubiquitin Conjugating Enzyme"/>
    <property type="match status" value="1"/>
</dbReference>
<proteinExistence type="inferred from homology"/>
<dbReference type="GO" id="GO:0035591">
    <property type="term" value="F:signaling adaptor activity"/>
    <property type="evidence" value="ECO:0007669"/>
    <property type="project" value="TreeGrafter"/>
</dbReference>
<evidence type="ECO:0000259" key="5">
    <source>
        <dbReference type="PROSITE" id="PS50908"/>
    </source>
</evidence>
<dbReference type="OrthoDB" id="311712at2759"/>
<dbReference type="PROSITE" id="PS50294">
    <property type="entry name" value="WD_REPEATS_REGION"/>
    <property type="match status" value="1"/>
</dbReference>
<evidence type="ECO:0000313" key="6">
    <source>
        <dbReference type="Proteomes" id="UP000504635"/>
    </source>
</evidence>
<dbReference type="Gene3D" id="2.130.10.10">
    <property type="entry name" value="YVTN repeat-like/Quinoprotein amine dehydrogenase"/>
    <property type="match status" value="1"/>
</dbReference>
<dbReference type="PROSITE" id="PS50082">
    <property type="entry name" value="WD_REPEATS_2"/>
    <property type="match status" value="2"/>
</dbReference>
<dbReference type="GeneID" id="115883988"/>
<reference evidence="7" key="1">
    <citation type="submission" date="2025-08" db="UniProtKB">
        <authorList>
            <consortium name="RefSeq"/>
        </authorList>
    </citation>
    <scope>IDENTIFICATION</scope>
    <source>
        <tissue evidence="7">Gonads</tissue>
    </source>
</reference>
<dbReference type="InParanoid" id="A0A6J2Y3K6"/>
<organism evidence="6 7">
    <name type="scientific">Sitophilus oryzae</name>
    <name type="common">Rice weevil</name>
    <name type="synonym">Curculio oryzae</name>
    <dbReference type="NCBI Taxonomy" id="7048"/>
    <lineage>
        <taxon>Eukaryota</taxon>
        <taxon>Metazoa</taxon>
        <taxon>Ecdysozoa</taxon>
        <taxon>Arthropoda</taxon>
        <taxon>Hexapoda</taxon>
        <taxon>Insecta</taxon>
        <taxon>Pterygota</taxon>
        <taxon>Neoptera</taxon>
        <taxon>Endopterygota</taxon>
        <taxon>Coleoptera</taxon>
        <taxon>Polyphaga</taxon>
        <taxon>Cucujiformia</taxon>
        <taxon>Curculionidae</taxon>
        <taxon>Dryophthorinae</taxon>
        <taxon>Sitophilus</taxon>
    </lineage>
</organism>
<feature type="repeat" description="WD" evidence="4">
    <location>
        <begin position="188"/>
        <end position="230"/>
    </location>
</feature>
<keyword evidence="1 4" id="KW-0853">WD repeat</keyword>
<dbReference type="PANTHER" id="PTHR46170">
    <property type="entry name" value="GATOR COMPLEX PROTEIN WDR59"/>
    <property type="match status" value="1"/>
</dbReference>
<feature type="domain" description="RWD" evidence="5">
    <location>
        <begin position="357"/>
        <end position="459"/>
    </location>
</feature>
<dbReference type="InterPro" id="IPR015943">
    <property type="entry name" value="WD40/YVTN_repeat-like_dom_sf"/>
</dbReference>
<dbReference type="GO" id="GO:0035859">
    <property type="term" value="C:Seh1-associated complex"/>
    <property type="evidence" value="ECO:0007669"/>
    <property type="project" value="TreeGrafter"/>
</dbReference>
<dbReference type="Pfam" id="PF17120">
    <property type="entry name" value="zf-RING_16"/>
    <property type="match status" value="1"/>
</dbReference>
<gene>
    <name evidence="7" type="primary">LOC115883988</name>
</gene>
<dbReference type="Pfam" id="PF05773">
    <property type="entry name" value="RWD"/>
    <property type="match status" value="1"/>
</dbReference>
<dbReference type="Proteomes" id="UP000504635">
    <property type="component" value="Unplaced"/>
</dbReference>
<dbReference type="FunCoup" id="A0A6J2Y3K6">
    <property type="interactions" value="808"/>
</dbReference>
<dbReference type="PANTHER" id="PTHR46170:SF1">
    <property type="entry name" value="GATOR COMPLEX PROTEIN WDR59"/>
    <property type="match status" value="1"/>
</dbReference>
<feature type="repeat" description="WD" evidence="4">
    <location>
        <begin position="102"/>
        <end position="144"/>
    </location>
</feature>
<keyword evidence="2" id="KW-0677">Repeat</keyword>
<dbReference type="PROSITE" id="PS00678">
    <property type="entry name" value="WD_REPEATS_1"/>
    <property type="match status" value="1"/>
</dbReference>
<dbReference type="KEGG" id="soy:115883988"/>
<dbReference type="InterPro" id="IPR036322">
    <property type="entry name" value="WD40_repeat_dom_sf"/>
</dbReference>
<protein>
    <submittedName>
        <fullName evidence="7">GATOR complex protein WDR59 isoform X1</fullName>
    </submittedName>
</protein>
<dbReference type="GO" id="GO:0005774">
    <property type="term" value="C:vacuolar membrane"/>
    <property type="evidence" value="ECO:0007669"/>
    <property type="project" value="TreeGrafter"/>
</dbReference>
<dbReference type="AlphaFoldDB" id="A0A6J2Y3K6"/>
<dbReference type="PROSITE" id="PS50908">
    <property type="entry name" value="RWD"/>
    <property type="match status" value="1"/>
</dbReference>
<dbReference type="GO" id="GO:1904263">
    <property type="term" value="P:positive regulation of TORC1 signaling"/>
    <property type="evidence" value="ECO:0007669"/>
    <property type="project" value="TreeGrafter"/>
</dbReference>
<sequence length="875" mass="98866">MSGGMNNDYYVALECKDLQANAMSIDSTGTFVLLAGRRCIALRNLDEEYENIIKFPRQSKYDVGAAEWNPTSHNKEICVISSNERLEVLSWRNESLSGTSSLRAHTRVITDINWHRSNPSLLASCSADTFIHLWDIRDARKPTLSLSAVAEASQVRWNRISEYTIATAHEGDIKVWDQRKGTAPIQYIAAHVGKIYGLDWNPNREVQIASSSQDSTVKFFDTSNPRKAEFVLNTNAPVWRARYTPFGNGLVTVVVPQIRRGENNLLLWNIGNKATPMHTFVGHRDVVLEFEWRPGRQNGPNFELITWSKDQTLLVWTIEPFLQKLCGHEPDELIDYEDTSSGAEEKQNLPKIPVLQQEFSLLNVHIINLEVKNMNVNTRTVNVTSKVNNFTVNLQVTFPSSYPHGVPPVFQIMSGSNVNDSVSSQLMHTLKHLAQQRVSKNRTCLEPCLRQMVTTLEQLSSDMDSDRAYERYAEPSNVDHNDAYIPFPRTSGAKFCSVNALVCFGRPSITRRLGNKNESTSTPRALSALEGMLAKRSTDYMTVSAYYFQKQKLKYRTKQSLAKSSKAIVHIYDATNLFLINKQLAEDYILEGDIATICKYNAGAAAVVGRKDLVQAWTLAELVLGERRADEDRLWSSHPCGNKLIVSLIRHYALQSDLQMAAMLCCIYGKEQESSLRRESLKCLMSPMLLGPSKRWLKPTGSPYHTIPPADIVADGWLPFPKNTRSTSLDNLKVLIVPPKPLKTPYVAVYEYYKMAYAETLQRWKLPYKRAEVMKYMSSPLEVHKGVEFKSDCKMCQNPTTFSVCNTCKKFPIHCVICNISVRGLANTCLACGHGGHTAHLNEWFKTRKICPKCGCSCLTETAIIVDYLRWLNSI</sequence>
<evidence type="ECO:0000256" key="4">
    <source>
        <dbReference type="PROSITE-ProRule" id="PRU00221"/>
    </source>
</evidence>
<dbReference type="InterPro" id="IPR049566">
    <property type="entry name" value="WDR59_RTC1-like_RING_Znf"/>
</dbReference>
<dbReference type="GO" id="GO:0034198">
    <property type="term" value="P:cellular response to amino acid starvation"/>
    <property type="evidence" value="ECO:0007669"/>
    <property type="project" value="TreeGrafter"/>
</dbReference>
<dbReference type="InterPro" id="IPR049567">
    <property type="entry name" value="WDR59-like"/>
</dbReference>
<dbReference type="SMART" id="SM00320">
    <property type="entry name" value="WD40"/>
    <property type="match status" value="4"/>
</dbReference>
<name>A0A6J2Y3K6_SITOR</name>
<dbReference type="InterPro" id="IPR001680">
    <property type="entry name" value="WD40_rpt"/>
</dbReference>
<dbReference type="RefSeq" id="XP_030758272.1">
    <property type="nucleotide sequence ID" value="XM_030902412.1"/>
</dbReference>
<dbReference type="InterPro" id="IPR019775">
    <property type="entry name" value="WD40_repeat_CS"/>
</dbReference>
<evidence type="ECO:0000256" key="2">
    <source>
        <dbReference type="ARBA" id="ARBA00022737"/>
    </source>
</evidence>
<dbReference type="SUPFAM" id="SSF54495">
    <property type="entry name" value="UBC-like"/>
    <property type="match status" value="1"/>
</dbReference>
<evidence type="ECO:0000256" key="1">
    <source>
        <dbReference type="ARBA" id="ARBA00022574"/>
    </source>
</evidence>
<dbReference type="InterPro" id="IPR006575">
    <property type="entry name" value="RWD_dom"/>
</dbReference>
<dbReference type="Pfam" id="PF00400">
    <property type="entry name" value="WD40"/>
    <property type="match status" value="2"/>
</dbReference>
<evidence type="ECO:0000313" key="7">
    <source>
        <dbReference type="RefSeq" id="XP_030758272.1"/>
    </source>
</evidence>